<name>A0A431U0Q1_9BACT</name>
<keyword evidence="2" id="KW-1185">Reference proteome</keyword>
<evidence type="ECO:0000313" key="2">
    <source>
        <dbReference type="Proteomes" id="UP000282184"/>
    </source>
</evidence>
<dbReference type="Proteomes" id="UP000282184">
    <property type="component" value="Unassembled WGS sequence"/>
</dbReference>
<accession>A0A431U0Q1</accession>
<gene>
    <name evidence="1" type="ORF">EJV47_16145</name>
</gene>
<dbReference type="AlphaFoldDB" id="A0A431U0Q1"/>
<evidence type="ECO:0000313" key="1">
    <source>
        <dbReference type="EMBL" id="RTQ48501.1"/>
    </source>
</evidence>
<proteinExistence type="predicted"/>
<reference evidence="1 2" key="1">
    <citation type="submission" date="2018-12" db="EMBL/GenBank/DDBJ databases">
        <title>Hymenobacter gummosus sp. nov., isolated from a spring.</title>
        <authorList>
            <person name="Nie L."/>
        </authorList>
    </citation>
    <scope>NUCLEOTIDE SEQUENCE [LARGE SCALE GENOMIC DNA]</scope>
    <source>
        <strain evidence="1 2">KCTC 52166</strain>
    </source>
</reference>
<dbReference type="RefSeq" id="WP_126694207.1">
    <property type="nucleotide sequence ID" value="NZ_RXOF01000009.1"/>
</dbReference>
<comment type="caution">
    <text evidence="1">The sequence shown here is derived from an EMBL/GenBank/DDBJ whole genome shotgun (WGS) entry which is preliminary data.</text>
</comment>
<sequence>MGLRRHRGLAAVLLAALLSAALLLLKPSAIFPLFQPWQQRGQLTQGPYRITLSQRRAHPLLREYQQRLTVYNQQLGRSQTFELPLRSGGPAALHCYLQPQATGISRAPADVLTVESSQAQLSVALNDLQLLDYTDKAESANNISHIEYRLPEPAEKLVIGTINEVRRPRP</sequence>
<organism evidence="1 2">
    <name type="scientific">Hymenobacter gummosus</name>
    <dbReference type="NCBI Taxonomy" id="1776032"/>
    <lineage>
        <taxon>Bacteria</taxon>
        <taxon>Pseudomonadati</taxon>
        <taxon>Bacteroidota</taxon>
        <taxon>Cytophagia</taxon>
        <taxon>Cytophagales</taxon>
        <taxon>Hymenobacteraceae</taxon>
        <taxon>Hymenobacter</taxon>
    </lineage>
</organism>
<protein>
    <submittedName>
        <fullName evidence="1">Uncharacterized protein</fullName>
    </submittedName>
</protein>
<dbReference type="EMBL" id="RXOF01000009">
    <property type="protein sequence ID" value="RTQ48501.1"/>
    <property type="molecule type" value="Genomic_DNA"/>
</dbReference>